<protein>
    <submittedName>
        <fullName evidence="2">Type IV pilus assembly protein PilV</fullName>
    </submittedName>
</protein>
<dbReference type="InterPro" id="IPR013362">
    <property type="entry name" value="Pilus_4_PilV"/>
</dbReference>
<dbReference type="Proteomes" id="UP000184000">
    <property type="component" value="Unassembled WGS sequence"/>
</dbReference>
<evidence type="ECO:0000256" key="1">
    <source>
        <dbReference type="SAM" id="Phobius"/>
    </source>
</evidence>
<evidence type="ECO:0000313" key="3">
    <source>
        <dbReference type="Proteomes" id="UP000184000"/>
    </source>
</evidence>
<keyword evidence="1" id="KW-0812">Transmembrane</keyword>
<sequence>MITSKGLPRRTAGFSLIEVLISMLVLGIGILGMAALQLNSMKFNQTAGVRTHATFLAYDMSDRLRANRADARGGSYDTDLNDAAPAGANITATDLRQWKAALGTQLPAGSGSIERSGNVISITVQWSEGRIGESETQQFVFETQL</sequence>
<dbReference type="AlphaFoldDB" id="A0A1M5QGY1"/>
<reference evidence="2 3" key="1">
    <citation type="submission" date="2016-11" db="EMBL/GenBank/DDBJ databases">
        <authorList>
            <person name="Jaros S."/>
            <person name="Januszkiewicz K."/>
            <person name="Wedrychowicz H."/>
        </authorList>
    </citation>
    <scope>NUCLEOTIDE SEQUENCE [LARGE SCALE GENOMIC DNA]</scope>
    <source>
        <strain evidence="2 3">DSM 18231</strain>
    </source>
</reference>
<feature type="transmembrane region" description="Helical" evidence="1">
    <location>
        <begin position="12"/>
        <end position="36"/>
    </location>
</feature>
<dbReference type="RefSeq" id="WP_073301171.1">
    <property type="nucleotide sequence ID" value="NZ_FQXA01000004.1"/>
</dbReference>
<dbReference type="NCBIfam" id="TIGR02523">
    <property type="entry name" value="type_IV_pilV"/>
    <property type="match status" value="1"/>
</dbReference>
<dbReference type="NCBIfam" id="TIGR02532">
    <property type="entry name" value="IV_pilin_GFxxxE"/>
    <property type="match status" value="1"/>
</dbReference>
<dbReference type="EMBL" id="FQXA01000004">
    <property type="protein sequence ID" value="SHH13121.1"/>
    <property type="molecule type" value="Genomic_DNA"/>
</dbReference>
<keyword evidence="1" id="KW-0472">Membrane</keyword>
<gene>
    <name evidence="2" type="ORF">SAMN02744645_2614</name>
</gene>
<evidence type="ECO:0000313" key="2">
    <source>
        <dbReference type="EMBL" id="SHH13121.1"/>
    </source>
</evidence>
<dbReference type="Pfam" id="PF07963">
    <property type="entry name" value="N_methyl"/>
    <property type="match status" value="1"/>
</dbReference>
<organism evidence="2 3">
    <name type="scientific">Stutzerimonas xanthomarina DSM 18231</name>
    <dbReference type="NCBI Taxonomy" id="1403346"/>
    <lineage>
        <taxon>Bacteria</taxon>
        <taxon>Pseudomonadati</taxon>
        <taxon>Pseudomonadota</taxon>
        <taxon>Gammaproteobacteria</taxon>
        <taxon>Pseudomonadales</taxon>
        <taxon>Pseudomonadaceae</taxon>
        <taxon>Stutzerimonas</taxon>
    </lineage>
</organism>
<proteinExistence type="predicted"/>
<name>A0A1M5QGY1_9GAMM</name>
<dbReference type="InterPro" id="IPR012902">
    <property type="entry name" value="N_methyl_site"/>
</dbReference>
<dbReference type="GeneID" id="98636964"/>
<keyword evidence="1" id="KW-1133">Transmembrane helix</keyword>
<accession>A0A1M5QGY1</accession>